<dbReference type="GO" id="GO:0003700">
    <property type="term" value="F:DNA-binding transcription factor activity"/>
    <property type="evidence" value="ECO:0007669"/>
    <property type="project" value="InterPro"/>
</dbReference>
<dbReference type="PROSITE" id="PS00552">
    <property type="entry name" value="HTH_MERR_1"/>
    <property type="match status" value="1"/>
</dbReference>
<proteinExistence type="predicted"/>
<sequence>MLARRLLQSCGFSDSRTTVRVVLGEAYLIRYRGMAGLVRREERGILLHISELARRVGVKPSALRYYEREGLLTPAGRSNGRRVFDEEGLAQLAAIDFWREAGFSIKEMAVLLADMKVSMSAVKRIASARIAELDGTINHAERVKELLSEVMACHHRQLNECPHYQNILKARIDSILLDDYRGFGPRWHERSPG</sequence>
<dbReference type="EMBL" id="QVFU01000001">
    <property type="protein sequence ID" value="RFS47966.1"/>
    <property type="molecule type" value="Genomic_DNA"/>
</dbReference>
<organism evidence="3 4">
    <name type="scientific">Micromonospora craniellae</name>
    <dbReference type="NCBI Taxonomy" id="2294034"/>
    <lineage>
        <taxon>Bacteria</taxon>
        <taxon>Bacillati</taxon>
        <taxon>Actinomycetota</taxon>
        <taxon>Actinomycetes</taxon>
        <taxon>Micromonosporales</taxon>
        <taxon>Micromonosporaceae</taxon>
        <taxon>Micromonospora</taxon>
    </lineage>
</organism>
<dbReference type="PANTHER" id="PTHR30204:SF97">
    <property type="entry name" value="MERR FAMILY REGULATORY PROTEIN"/>
    <property type="match status" value="1"/>
</dbReference>
<dbReference type="Gene3D" id="1.10.1660.10">
    <property type="match status" value="1"/>
</dbReference>
<dbReference type="Proteomes" id="UP000262621">
    <property type="component" value="Unassembled WGS sequence"/>
</dbReference>
<evidence type="ECO:0000256" key="1">
    <source>
        <dbReference type="ARBA" id="ARBA00023125"/>
    </source>
</evidence>
<dbReference type="PRINTS" id="PR00040">
    <property type="entry name" value="HTHMERR"/>
</dbReference>
<protein>
    <submittedName>
        <fullName evidence="3">MerR family transcriptional regulator</fullName>
    </submittedName>
</protein>
<dbReference type="InterPro" id="IPR000551">
    <property type="entry name" value="MerR-type_HTH_dom"/>
</dbReference>
<dbReference type="PANTHER" id="PTHR30204">
    <property type="entry name" value="REDOX-CYCLING DRUG-SENSING TRANSCRIPTIONAL ACTIVATOR SOXR"/>
    <property type="match status" value="1"/>
</dbReference>
<dbReference type="InterPro" id="IPR009061">
    <property type="entry name" value="DNA-bd_dom_put_sf"/>
</dbReference>
<evidence type="ECO:0000259" key="2">
    <source>
        <dbReference type="PROSITE" id="PS50937"/>
    </source>
</evidence>
<feature type="domain" description="HTH merR-type" evidence="2">
    <location>
        <begin position="46"/>
        <end position="114"/>
    </location>
</feature>
<evidence type="ECO:0000313" key="4">
    <source>
        <dbReference type="Proteomes" id="UP000262621"/>
    </source>
</evidence>
<dbReference type="SUPFAM" id="SSF46955">
    <property type="entry name" value="Putative DNA-binding domain"/>
    <property type="match status" value="1"/>
</dbReference>
<dbReference type="PROSITE" id="PS50937">
    <property type="entry name" value="HTH_MERR_2"/>
    <property type="match status" value="1"/>
</dbReference>
<dbReference type="RefSeq" id="WP_117225904.1">
    <property type="nucleotide sequence ID" value="NZ_QVFU01000001.1"/>
</dbReference>
<dbReference type="AlphaFoldDB" id="A0A372G5B9"/>
<keyword evidence="4" id="KW-1185">Reference proteome</keyword>
<name>A0A372G5B9_9ACTN</name>
<comment type="caution">
    <text evidence="3">The sequence shown here is derived from an EMBL/GenBank/DDBJ whole genome shotgun (WGS) entry which is preliminary data.</text>
</comment>
<dbReference type="GO" id="GO:0003677">
    <property type="term" value="F:DNA binding"/>
    <property type="evidence" value="ECO:0007669"/>
    <property type="project" value="UniProtKB-KW"/>
</dbReference>
<dbReference type="InterPro" id="IPR047057">
    <property type="entry name" value="MerR_fam"/>
</dbReference>
<accession>A0A372G5B9</accession>
<evidence type="ECO:0000313" key="3">
    <source>
        <dbReference type="EMBL" id="RFS47966.1"/>
    </source>
</evidence>
<gene>
    <name evidence="3" type="ORF">D0Q02_00145</name>
</gene>
<dbReference type="Pfam" id="PF13411">
    <property type="entry name" value="MerR_1"/>
    <property type="match status" value="1"/>
</dbReference>
<keyword evidence="1" id="KW-0238">DNA-binding</keyword>
<reference evidence="3 4" key="1">
    <citation type="submission" date="2018-08" db="EMBL/GenBank/DDBJ databases">
        <title>Verrucosispora craniellae sp. nov., isolated from a marine sponge in the South China Sea.</title>
        <authorList>
            <person name="Li L."/>
            <person name="Lin H.W."/>
        </authorList>
    </citation>
    <scope>NUCLEOTIDE SEQUENCE [LARGE SCALE GENOMIC DNA]</scope>
    <source>
        <strain evidence="3 4">LHW63014</strain>
    </source>
</reference>
<dbReference type="SMART" id="SM00422">
    <property type="entry name" value="HTH_MERR"/>
    <property type="match status" value="1"/>
</dbReference>